<dbReference type="EMBL" id="JAFHKS010000044">
    <property type="protein sequence ID" value="MBN3547901.1"/>
    <property type="molecule type" value="Genomic_DNA"/>
</dbReference>
<organism evidence="23 24">
    <name type="scientific">Fictibacillus barbaricus</name>
    <dbReference type="NCBI Taxonomy" id="182136"/>
    <lineage>
        <taxon>Bacteria</taxon>
        <taxon>Bacillati</taxon>
        <taxon>Bacillota</taxon>
        <taxon>Bacilli</taxon>
        <taxon>Bacillales</taxon>
        <taxon>Fictibacillaceae</taxon>
        <taxon>Fictibacillus</taxon>
    </lineage>
</organism>
<evidence type="ECO:0000259" key="21">
    <source>
        <dbReference type="PROSITE" id="PS51066"/>
    </source>
</evidence>
<dbReference type="NCBIfam" id="TIGR00577">
    <property type="entry name" value="fpg"/>
    <property type="match status" value="1"/>
</dbReference>
<dbReference type="EC" id="3.2.2.23" evidence="5"/>
<comment type="subunit">
    <text evidence="4">Monomer.</text>
</comment>
<evidence type="ECO:0000256" key="18">
    <source>
        <dbReference type="ARBA" id="ARBA00030638"/>
    </source>
</evidence>
<dbReference type="InterPro" id="IPR010663">
    <property type="entry name" value="Znf_FPG/IleRS"/>
</dbReference>
<dbReference type="InterPro" id="IPR012319">
    <property type="entry name" value="FPG_cat"/>
</dbReference>
<evidence type="ECO:0000256" key="15">
    <source>
        <dbReference type="ARBA" id="ARBA00023239"/>
    </source>
</evidence>
<reference evidence="23 24" key="1">
    <citation type="submission" date="2021-01" db="EMBL/GenBank/DDBJ databases">
        <title>Genome Sequencing of Type Strains.</title>
        <authorList>
            <person name="Lemaire J.F."/>
            <person name="Inderbitzin P."/>
            <person name="Collins S.B."/>
            <person name="Wespe N."/>
            <person name="Knight-Connoni V."/>
        </authorList>
    </citation>
    <scope>NUCLEOTIDE SEQUENCE [LARGE SCALE GENOMIC DNA]</scope>
    <source>
        <strain evidence="23 24">DSM 14730</strain>
    </source>
</reference>
<evidence type="ECO:0000256" key="4">
    <source>
        <dbReference type="ARBA" id="ARBA00011245"/>
    </source>
</evidence>
<keyword evidence="9" id="KW-0227">DNA damage</keyword>
<evidence type="ECO:0000256" key="11">
    <source>
        <dbReference type="ARBA" id="ARBA00022801"/>
    </source>
</evidence>
<dbReference type="SUPFAM" id="SSF46946">
    <property type="entry name" value="S13-like H2TH domain"/>
    <property type="match status" value="1"/>
</dbReference>
<dbReference type="Pfam" id="PF06827">
    <property type="entry name" value="zf-FPG_IleRS"/>
    <property type="match status" value="1"/>
</dbReference>
<evidence type="ECO:0000256" key="7">
    <source>
        <dbReference type="ARBA" id="ARBA00016240"/>
    </source>
</evidence>
<dbReference type="InterPro" id="IPR010979">
    <property type="entry name" value="Ribosomal_uS13-like_H2TH"/>
</dbReference>
<evidence type="ECO:0000313" key="23">
    <source>
        <dbReference type="EMBL" id="MBN3547901.1"/>
    </source>
</evidence>
<evidence type="ECO:0000256" key="17">
    <source>
        <dbReference type="ARBA" id="ARBA00023295"/>
    </source>
</evidence>
<keyword evidence="8" id="KW-0479">Metal-binding</keyword>
<comment type="catalytic activity">
    <reaction evidence="19">
        <text>2'-deoxyribonucleotide-(2'-deoxyribose 5'-phosphate)-2'-deoxyribonucleotide-DNA = a 3'-end 2'-deoxyribonucleotide-(2,3-dehydro-2,3-deoxyribose 5'-phosphate)-DNA + a 5'-end 5'-phospho-2'-deoxyribonucleoside-DNA + H(+)</text>
        <dbReference type="Rhea" id="RHEA:66592"/>
        <dbReference type="Rhea" id="RHEA-COMP:13180"/>
        <dbReference type="Rhea" id="RHEA-COMP:16897"/>
        <dbReference type="Rhea" id="RHEA-COMP:17067"/>
        <dbReference type="ChEBI" id="CHEBI:15378"/>
        <dbReference type="ChEBI" id="CHEBI:136412"/>
        <dbReference type="ChEBI" id="CHEBI:157695"/>
        <dbReference type="ChEBI" id="CHEBI:167181"/>
        <dbReference type="EC" id="4.2.99.18"/>
    </reaction>
</comment>
<evidence type="ECO:0000313" key="24">
    <source>
        <dbReference type="Proteomes" id="UP001319060"/>
    </source>
</evidence>
<evidence type="ECO:0000256" key="16">
    <source>
        <dbReference type="ARBA" id="ARBA00023268"/>
    </source>
</evidence>
<keyword evidence="13" id="KW-0238">DNA-binding</keyword>
<dbReference type="PANTHER" id="PTHR22993">
    <property type="entry name" value="FORMAMIDOPYRIMIDINE-DNA GLYCOSYLASE"/>
    <property type="match status" value="1"/>
</dbReference>
<evidence type="ECO:0000256" key="8">
    <source>
        <dbReference type="ARBA" id="ARBA00022723"/>
    </source>
</evidence>
<dbReference type="PROSITE" id="PS51066">
    <property type="entry name" value="ZF_FPG_2"/>
    <property type="match status" value="1"/>
</dbReference>
<dbReference type="RefSeq" id="WP_188402100.1">
    <property type="nucleotide sequence ID" value="NZ_BMCE01000001.1"/>
</dbReference>
<dbReference type="PROSITE" id="PS51068">
    <property type="entry name" value="FPG_CAT"/>
    <property type="match status" value="1"/>
</dbReference>
<evidence type="ECO:0000259" key="22">
    <source>
        <dbReference type="PROSITE" id="PS51068"/>
    </source>
</evidence>
<evidence type="ECO:0000256" key="20">
    <source>
        <dbReference type="PROSITE-ProRule" id="PRU00391"/>
    </source>
</evidence>
<dbReference type="PANTHER" id="PTHR22993:SF9">
    <property type="entry name" value="FORMAMIDOPYRIMIDINE-DNA GLYCOSYLASE"/>
    <property type="match status" value="1"/>
</dbReference>
<gene>
    <name evidence="23" type="primary">mutM</name>
    <name evidence="23" type="ORF">JYA64_21550</name>
</gene>
<evidence type="ECO:0000256" key="6">
    <source>
        <dbReference type="ARBA" id="ARBA00012720"/>
    </source>
</evidence>
<dbReference type="SMART" id="SM00898">
    <property type="entry name" value="Fapy_DNA_glyco"/>
    <property type="match status" value="1"/>
</dbReference>
<sequence>MPELPEMETYREFLSRNILHKPITHVEINREKSINTPIQKFIESVQGKHITSIKRRAKHLIFELSTGENLLLHLMLGGLMFLGSKNNSPDRTKQVILEFSELQLNFIGLRLGYLHLLDKEGLAEKLDELGPEPFEMDLKDFQERISKKKGALKPLLVDQKFIAGIGNCYSDEICFEARLDPIRKASDLTDAEMKNLFEAIEPVLKRAIQHGGYMDFPMYEGDTKTGNYNDNVLVYEREGERCYRCGAEIKRVESSTVKSFYCPHCQI</sequence>
<evidence type="ECO:0000256" key="1">
    <source>
        <dbReference type="ARBA" id="ARBA00001668"/>
    </source>
</evidence>
<evidence type="ECO:0000256" key="10">
    <source>
        <dbReference type="ARBA" id="ARBA00022771"/>
    </source>
</evidence>
<keyword evidence="16" id="KW-0511">Multifunctional enzyme</keyword>
<comment type="similarity">
    <text evidence="3">Belongs to the FPG family.</text>
</comment>
<dbReference type="Gene3D" id="3.20.190.10">
    <property type="entry name" value="MutM-like, N-terminal"/>
    <property type="match status" value="1"/>
</dbReference>
<evidence type="ECO:0000256" key="14">
    <source>
        <dbReference type="ARBA" id="ARBA00023204"/>
    </source>
</evidence>
<keyword evidence="10 20" id="KW-0863">Zinc-finger</keyword>
<evidence type="ECO:0000256" key="12">
    <source>
        <dbReference type="ARBA" id="ARBA00022833"/>
    </source>
</evidence>
<comment type="catalytic activity">
    <reaction evidence="1">
        <text>Hydrolysis of DNA containing ring-opened 7-methylguanine residues, releasing 2,6-diamino-4-hydroxy-5-(N-methyl)formamidopyrimidine.</text>
        <dbReference type="EC" id="3.2.2.23"/>
    </reaction>
</comment>
<name>A0ABS2ZMR7_9BACL</name>
<evidence type="ECO:0000256" key="2">
    <source>
        <dbReference type="ARBA" id="ARBA00001947"/>
    </source>
</evidence>
<dbReference type="Proteomes" id="UP001319060">
    <property type="component" value="Unassembled WGS sequence"/>
</dbReference>
<keyword evidence="15" id="KW-0456">Lyase</keyword>
<dbReference type="Gene3D" id="1.10.8.50">
    <property type="match status" value="1"/>
</dbReference>
<accession>A0ABS2ZMR7</accession>
<evidence type="ECO:0000256" key="5">
    <source>
        <dbReference type="ARBA" id="ARBA00012024"/>
    </source>
</evidence>
<protein>
    <recommendedName>
        <fullName evidence="7">Formamidopyrimidine-DNA glycosylase</fullName>
        <ecNumber evidence="5">3.2.2.23</ecNumber>
        <ecNumber evidence="6">4.2.99.18</ecNumber>
    </recommendedName>
    <alternativeName>
        <fullName evidence="18">DNA-(apurinic or apyrimidinic site) lyase MutM</fullName>
    </alternativeName>
</protein>
<evidence type="ECO:0000256" key="9">
    <source>
        <dbReference type="ARBA" id="ARBA00022763"/>
    </source>
</evidence>
<keyword evidence="12" id="KW-0862">Zinc</keyword>
<dbReference type="GO" id="GO:0008534">
    <property type="term" value="F:oxidized purine nucleobase lesion DNA N-glycosylase activity"/>
    <property type="evidence" value="ECO:0007669"/>
    <property type="project" value="UniProtKB-EC"/>
</dbReference>
<keyword evidence="11 23" id="KW-0378">Hydrolase</keyword>
<dbReference type="Pfam" id="PF06831">
    <property type="entry name" value="H2TH"/>
    <property type="match status" value="1"/>
</dbReference>
<evidence type="ECO:0000256" key="19">
    <source>
        <dbReference type="ARBA" id="ARBA00044632"/>
    </source>
</evidence>
<dbReference type="InterPro" id="IPR015886">
    <property type="entry name" value="H2TH_FPG"/>
</dbReference>
<dbReference type="InterPro" id="IPR035937">
    <property type="entry name" value="FPG_N"/>
</dbReference>
<evidence type="ECO:0000256" key="13">
    <source>
        <dbReference type="ARBA" id="ARBA00023125"/>
    </source>
</evidence>
<dbReference type="InterPro" id="IPR020629">
    <property type="entry name" value="FPG_Glyclase"/>
</dbReference>
<dbReference type="InterPro" id="IPR000214">
    <property type="entry name" value="Znf_DNA_glyclase/AP_lyase"/>
</dbReference>
<feature type="domain" description="FPG-type" evidence="21">
    <location>
        <begin position="233"/>
        <end position="267"/>
    </location>
</feature>
<dbReference type="EC" id="4.2.99.18" evidence="6"/>
<comment type="caution">
    <text evidence="23">The sequence shown here is derived from an EMBL/GenBank/DDBJ whole genome shotgun (WGS) entry which is preliminary data.</text>
</comment>
<keyword evidence="14" id="KW-0234">DNA repair</keyword>
<dbReference type="SUPFAM" id="SSF57716">
    <property type="entry name" value="Glucocorticoid receptor-like (DNA-binding domain)"/>
    <property type="match status" value="1"/>
</dbReference>
<comment type="cofactor">
    <cofactor evidence="2">
        <name>Zn(2+)</name>
        <dbReference type="ChEBI" id="CHEBI:29105"/>
    </cofactor>
</comment>
<evidence type="ECO:0000256" key="3">
    <source>
        <dbReference type="ARBA" id="ARBA00009409"/>
    </source>
</evidence>
<dbReference type="Pfam" id="PF01149">
    <property type="entry name" value="Fapy_DNA_glyco"/>
    <property type="match status" value="1"/>
</dbReference>
<dbReference type="SUPFAM" id="SSF81624">
    <property type="entry name" value="N-terminal domain of MutM-like DNA repair proteins"/>
    <property type="match status" value="1"/>
</dbReference>
<proteinExistence type="inferred from homology"/>
<dbReference type="SMART" id="SM01232">
    <property type="entry name" value="H2TH"/>
    <property type="match status" value="1"/>
</dbReference>
<feature type="domain" description="Formamidopyrimidine-DNA glycosylase catalytic" evidence="22">
    <location>
        <begin position="2"/>
        <end position="135"/>
    </location>
</feature>
<keyword evidence="17 23" id="KW-0326">Glycosidase</keyword>
<keyword evidence="24" id="KW-1185">Reference proteome</keyword>